<dbReference type="InterPro" id="IPR018113">
    <property type="entry name" value="PTrfase_EIIB_Cys"/>
</dbReference>
<dbReference type="PANTHER" id="PTHR30009">
    <property type="entry name" value="CYTOCHROME C-TYPE SYNTHESIS PROTEIN AND PTS TRANSMEMBRANE COMPONENT"/>
    <property type="match status" value="1"/>
</dbReference>
<evidence type="ECO:0000256" key="9">
    <source>
        <dbReference type="ARBA" id="ARBA00022989"/>
    </source>
</evidence>
<evidence type="ECO:0000256" key="1">
    <source>
        <dbReference type="ARBA" id="ARBA00004651"/>
    </source>
</evidence>
<keyword evidence="5" id="KW-0808">Transferase</keyword>
<feature type="transmembrane region" description="Helical" evidence="12">
    <location>
        <begin position="327"/>
        <end position="347"/>
    </location>
</feature>
<evidence type="ECO:0000256" key="5">
    <source>
        <dbReference type="ARBA" id="ARBA00022679"/>
    </source>
</evidence>
<dbReference type="GO" id="GO:0016301">
    <property type="term" value="F:kinase activity"/>
    <property type="evidence" value="ECO:0007669"/>
    <property type="project" value="UniProtKB-KW"/>
</dbReference>
<feature type="transmembrane region" description="Helical" evidence="12">
    <location>
        <begin position="84"/>
        <end position="103"/>
    </location>
</feature>
<keyword evidence="16" id="KW-1185">Reference proteome</keyword>
<dbReference type="RefSeq" id="WP_317635678.1">
    <property type="nucleotide sequence ID" value="NZ_AP026802.1"/>
</dbReference>
<feature type="transmembrane region" description="Helical" evidence="12">
    <location>
        <begin position="12"/>
        <end position="36"/>
    </location>
</feature>
<feature type="transmembrane region" description="Helical" evidence="12">
    <location>
        <begin position="305"/>
        <end position="321"/>
    </location>
</feature>
<dbReference type="InterPro" id="IPR013013">
    <property type="entry name" value="PTS_EIIC_1"/>
</dbReference>
<dbReference type="KEGG" id="xap:XA3_01720"/>
<dbReference type="Proteomes" id="UP001321861">
    <property type="component" value="Chromosome"/>
</dbReference>
<dbReference type="Pfam" id="PF02378">
    <property type="entry name" value="PTS_EIIC"/>
    <property type="match status" value="1"/>
</dbReference>
<feature type="transmembrane region" description="Helical" evidence="12">
    <location>
        <begin position="229"/>
        <end position="247"/>
    </location>
</feature>
<feature type="transmembrane region" description="Helical" evidence="12">
    <location>
        <begin position="123"/>
        <end position="149"/>
    </location>
</feature>
<dbReference type="GO" id="GO:0005886">
    <property type="term" value="C:plasma membrane"/>
    <property type="evidence" value="ECO:0007669"/>
    <property type="project" value="UniProtKB-SubCell"/>
</dbReference>
<feature type="domain" description="PTS EIIC type-1" evidence="14">
    <location>
        <begin position="3"/>
        <end position="414"/>
    </location>
</feature>
<evidence type="ECO:0000256" key="3">
    <source>
        <dbReference type="ARBA" id="ARBA00022475"/>
    </source>
</evidence>
<keyword evidence="8" id="KW-0418">Kinase</keyword>
<reference evidence="15 16" key="1">
    <citation type="journal article" date="2023" name="Microbiol. Spectr.">
        <title>Symbiosis of Carpenter Bees with Uncharacterized Lactic Acid Bacteria Showing NAD Auxotrophy.</title>
        <authorList>
            <person name="Kawasaki S."/>
            <person name="Ozawa K."/>
            <person name="Mori T."/>
            <person name="Yamamoto A."/>
            <person name="Ito M."/>
            <person name="Ohkuma M."/>
            <person name="Sakamoto M."/>
            <person name="Matsutani M."/>
        </authorList>
    </citation>
    <scope>NUCLEOTIDE SEQUENCE [LARGE SCALE GENOMIC DNA]</scope>
    <source>
        <strain evidence="15 16">XA3</strain>
    </source>
</reference>
<evidence type="ECO:0000313" key="15">
    <source>
        <dbReference type="EMBL" id="BDR57731.1"/>
    </source>
</evidence>
<evidence type="ECO:0000259" key="14">
    <source>
        <dbReference type="PROSITE" id="PS51103"/>
    </source>
</evidence>
<feature type="transmembrane region" description="Helical" evidence="12">
    <location>
        <begin position="169"/>
        <end position="189"/>
    </location>
</feature>
<dbReference type="PROSITE" id="PS51103">
    <property type="entry name" value="PTS_EIIC_TYPE_1"/>
    <property type="match status" value="1"/>
</dbReference>
<dbReference type="InterPro" id="IPR036878">
    <property type="entry name" value="Glu_permease_IIB"/>
</dbReference>
<evidence type="ECO:0000256" key="11">
    <source>
        <dbReference type="PROSITE-ProRule" id="PRU00421"/>
    </source>
</evidence>
<feature type="active site" description="Phosphocysteine intermediate; for EIIB activity" evidence="11">
    <location>
        <position position="458"/>
    </location>
</feature>
<protein>
    <submittedName>
        <fullName evidence="15">PTS sugar transporter subunit IIC</fullName>
    </submittedName>
</protein>
<feature type="transmembrane region" description="Helical" evidence="12">
    <location>
        <begin position="272"/>
        <end position="293"/>
    </location>
</feature>
<sequence length="519" mass="56917">MKEKLQNAMQTFARSIIQPVMFMAVTGIIIALAAIFKLEAMPKFVQDVGNLFFTVLSSGIIGQLSVIFCVGISAAIAKKHKTDAAILGISVYLIFLYTNNFWLNFTHRLAKAGSQGLFGTGQSMVLGIQVTDMGVFLGIILGCLVGYFINRWGGVKFHKYFASYEGTKFVFLLLIFTTIILAILVTYIWPPINALVSSTVKLMGTSGAVGLFAYGFLNRMLLPIGMHHLLWMPLYYSPLGGTAMIAGKSYSGALNIFLAEVGNISKVHSMDWSIGFLVNFGYIFLPIGIALAFIKTAKPENKAKVKGLVIPAVMTAMLAGITEPIEFMFLFISPILWLAHGIIYGLGLVIPHIFGLKIMVGNVIETIMYCIAIPMRLGHQWLIIPIGILMVVIEYFAFKFLILKFNIPTVGREEELVGDEALKTTGSEVISTNDTNAQMSDLIKGLGGASNIQNLENCYSRLRIDVRDISKIDLNLIKQFPSSGVINKKNNIQIVIGPGVESTRDELDSYIAGLGTKDY</sequence>
<comment type="subcellular location">
    <subcellularLocation>
        <location evidence="1">Cell membrane</location>
        <topology evidence="1">Multi-pass membrane protein</topology>
    </subcellularLocation>
</comment>
<dbReference type="PANTHER" id="PTHR30009:SF24">
    <property type="entry name" value="PTS SYSTEM, IIBC COMPONENT"/>
    <property type="match status" value="1"/>
</dbReference>
<dbReference type="GO" id="GO:0090563">
    <property type="term" value="F:protein-phosphocysteine-sugar phosphotransferase activity"/>
    <property type="evidence" value="ECO:0007669"/>
    <property type="project" value="TreeGrafter"/>
</dbReference>
<evidence type="ECO:0000256" key="7">
    <source>
        <dbReference type="ARBA" id="ARBA00022692"/>
    </source>
</evidence>
<name>A0AAU9D5I4_9LACO</name>
<dbReference type="AlphaFoldDB" id="A0AAU9D5I4"/>
<keyword evidence="2" id="KW-0813">Transport</keyword>
<keyword evidence="10 12" id="KW-0472">Membrane</keyword>
<dbReference type="PROSITE" id="PS51098">
    <property type="entry name" value="PTS_EIIB_TYPE_1"/>
    <property type="match status" value="1"/>
</dbReference>
<feature type="domain" description="PTS EIIB type-1" evidence="13">
    <location>
        <begin position="436"/>
        <end position="517"/>
    </location>
</feature>
<dbReference type="InterPro" id="IPR050429">
    <property type="entry name" value="PTS_Glucose_EIICBA"/>
</dbReference>
<keyword evidence="9 12" id="KW-1133">Transmembrane helix</keyword>
<organism evidence="15 16">
    <name type="scientific">Xylocopilactobacillus apicola</name>
    <dbReference type="NCBI Taxonomy" id="2932184"/>
    <lineage>
        <taxon>Bacteria</taxon>
        <taxon>Bacillati</taxon>
        <taxon>Bacillota</taxon>
        <taxon>Bacilli</taxon>
        <taxon>Lactobacillales</taxon>
        <taxon>Lactobacillaceae</taxon>
        <taxon>Xylocopilactobacillus</taxon>
    </lineage>
</organism>
<evidence type="ECO:0000256" key="12">
    <source>
        <dbReference type="SAM" id="Phobius"/>
    </source>
</evidence>
<feature type="transmembrane region" description="Helical" evidence="12">
    <location>
        <begin position="195"/>
        <end position="217"/>
    </location>
</feature>
<keyword evidence="6" id="KW-0598">Phosphotransferase system</keyword>
<evidence type="ECO:0000256" key="2">
    <source>
        <dbReference type="ARBA" id="ARBA00022448"/>
    </source>
</evidence>
<keyword evidence="7 12" id="KW-0812">Transmembrane</keyword>
<evidence type="ECO:0000259" key="13">
    <source>
        <dbReference type="PROSITE" id="PS51098"/>
    </source>
</evidence>
<dbReference type="Gene3D" id="3.30.1360.60">
    <property type="entry name" value="Glucose permease domain IIB"/>
    <property type="match status" value="1"/>
</dbReference>
<dbReference type="GO" id="GO:0009401">
    <property type="term" value="P:phosphoenolpyruvate-dependent sugar phosphotransferase system"/>
    <property type="evidence" value="ECO:0007669"/>
    <property type="project" value="UniProtKB-KW"/>
</dbReference>
<feature type="transmembrane region" description="Helical" evidence="12">
    <location>
        <begin position="51"/>
        <end position="77"/>
    </location>
</feature>
<dbReference type="SUPFAM" id="SSF55604">
    <property type="entry name" value="Glucose permease domain IIB"/>
    <property type="match status" value="1"/>
</dbReference>
<evidence type="ECO:0000313" key="16">
    <source>
        <dbReference type="Proteomes" id="UP001321861"/>
    </source>
</evidence>
<dbReference type="GO" id="GO:0008982">
    <property type="term" value="F:protein-N(PI)-phosphohistidine-sugar phosphotransferase activity"/>
    <property type="evidence" value="ECO:0007669"/>
    <property type="project" value="InterPro"/>
</dbReference>
<dbReference type="Pfam" id="PF00367">
    <property type="entry name" value="PTS_EIIB"/>
    <property type="match status" value="1"/>
</dbReference>
<feature type="transmembrane region" description="Helical" evidence="12">
    <location>
        <begin position="381"/>
        <end position="402"/>
    </location>
</feature>
<evidence type="ECO:0000256" key="4">
    <source>
        <dbReference type="ARBA" id="ARBA00022597"/>
    </source>
</evidence>
<dbReference type="InterPro" id="IPR003352">
    <property type="entry name" value="PTS_EIIC"/>
</dbReference>
<gene>
    <name evidence="15" type="primary">glvC</name>
    <name evidence="15" type="ORF">XA3_01720</name>
</gene>
<accession>A0AAU9D5I4</accession>
<evidence type="ECO:0000256" key="8">
    <source>
        <dbReference type="ARBA" id="ARBA00022777"/>
    </source>
</evidence>
<dbReference type="EMBL" id="AP026802">
    <property type="protein sequence ID" value="BDR57731.1"/>
    <property type="molecule type" value="Genomic_DNA"/>
</dbReference>
<keyword evidence="4 15" id="KW-0762">Sugar transport</keyword>
<dbReference type="InterPro" id="IPR001996">
    <property type="entry name" value="PTS_IIB_1"/>
</dbReference>
<proteinExistence type="predicted"/>
<dbReference type="CDD" id="cd00212">
    <property type="entry name" value="PTS_IIB_glc"/>
    <property type="match status" value="1"/>
</dbReference>
<keyword evidence="3" id="KW-1003">Cell membrane</keyword>
<evidence type="ECO:0000256" key="6">
    <source>
        <dbReference type="ARBA" id="ARBA00022683"/>
    </source>
</evidence>
<evidence type="ECO:0000256" key="10">
    <source>
        <dbReference type="ARBA" id="ARBA00023136"/>
    </source>
</evidence>